<dbReference type="EMBL" id="FWFP01000011">
    <property type="protein sequence ID" value="SLN68701.1"/>
    <property type="molecule type" value="Genomic_DNA"/>
</dbReference>
<dbReference type="InterPro" id="IPR050300">
    <property type="entry name" value="GDXG_lipolytic_enzyme"/>
</dbReference>
<dbReference type="GO" id="GO:0106435">
    <property type="term" value="F:carboxylesterase activity"/>
    <property type="evidence" value="ECO:0007669"/>
    <property type="project" value="UniProtKB-EC"/>
</dbReference>
<keyword evidence="4" id="KW-1185">Reference proteome</keyword>
<organism evidence="3 4">
    <name type="scientific">Ruegeria meonggei</name>
    <dbReference type="NCBI Taxonomy" id="1446476"/>
    <lineage>
        <taxon>Bacteria</taxon>
        <taxon>Pseudomonadati</taxon>
        <taxon>Pseudomonadota</taxon>
        <taxon>Alphaproteobacteria</taxon>
        <taxon>Rhodobacterales</taxon>
        <taxon>Roseobacteraceae</taxon>
        <taxon>Ruegeria</taxon>
    </lineage>
</organism>
<keyword evidence="1 3" id="KW-0378">Hydrolase</keyword>
<reference evidence="4" key="1">
    <citation type="submission" date="2017-03" db="EMBL/GenBank/DDBJ databases">
        <authorList>
            <person name="Rodrigo-Torres L."/>
            <person name="Arahal R.D."/>
            <person name="Lucena T."/>
        </authorList>
    </citation>
    <scope>NUCLEOTIDE SEQUENCE [LARGE SCALE GENOMIC DNA]</scope>
    <source>
        <strain evidence="4">CECT 8411</strain>
    </source>
</reference>
<dbReference type="OrthoDB" id="9806180at2"/>
<sequence>MKNAILRTIARTACRLPTPVHRLLSGPDVEIDGQTLDPLVNMMVKHFADDPNKIQSIEKIRASFDEQGDWFSHAPSPFVTMTPLVIDGPSGPINCEILRPKGLPNPAPVLMFFHAGGHVSGSLESHRGVCRQLALDVNCAVMAVDYRLAPEHKFPVGVNDCLAAFDSIVEQSVELGFDPDRISVGGDSAGGNVSAVIAQQRKDAAHPPKFQMLWVPWVDMSKQTRPYELFADGFFLTKAQMEWFVELYFEDQKDATNPMASPLLGDVEGVCPAALFIAGFDPLRDEGLAYGKKLQEAGVTAEIHLQTDLVHPYNNVAGYVPAADRAFNEAVQVLRKYM</sequence>
<dbReference type="EC" id="3.1.1.1" evidence="3"/>
<evidence type="ECO:0000256" key="1">
    <source>
        <dbReference type="ARBA" id="ARBA00022801"/>
    </source>
</evidence>
<protein>
    <submittedName>
        <fullName evidence="3">Carboxylesterase NlhH</fullName>
        <ecNumber evidence="3">3.1.1.1</ecNumber>
    </submittedName>
</protein>
<name>A0A1X7A2F4_9RHOB</name>
<dbReference type="RefSeq" id="WP_159453922.1">
    <property type="nucleotide sequence ID" value="NZ_FWFP01000011.1"/>
</dbReference>
<evidence type="ECO:0000313" key="4">
    <source>
        <dbReference type="Proteomes" id="UP000193778"/>
    </source>
</evidence>
<dbReference type="PANTHER" id="PTHR48081">
    <property type="entry name" value="AB HYDROLASE SUPERFAMILY PROTEIN C4A8.06C"/>
    <property type="match status" value="1"/>
</dbReference>
<dbReference type="InterPro" id="IPR029058">
    <property type="entry name" value="AB_hydrolase_fold"/>
</dbReference>
<evidence type="ECO:0000313" key="3">
    <source>
        <dbReference type="EMBL" id="SLN68701.1"/>
    </source>
</evidence>
<dbReference type="InterPro" id="IPR013094">
    <property type="entry name" value="AB_hydrolase_3"/>
</dbReference>
<evidence type="ECO:0000259" key="2">
    <source>
        <dbReference type="Pfam" id="PF07859"/>
    </source>
</evidence>
<dbReference type="PANTHER" id="PTHR48081:SF8">
    <property type="entry name" value="ALPHA_BETA HYDROLASE FOLD-3 DOMAIN-CONTAINING PROTEIN-RELATED"/>
    <property type="match status" value="1"/>
</dbReference>
<feature type="domain" description="Alpha/beta hydrolase fold-3" evidence="2">
    <location>
        <begin position="110"/>
        <end position="313"/>
    </location>
</feature>
<proteinExistence type="predicted"/>
<dbReference type="SUPFAM" id="SSF53474">
    <property type="entry name" value="alpha/beta-Hydrolases"/>
    <property type="match status" value="1"/>
</dbReference>
<gene>
    <name evidence="3" type="primary">nlhH_4</name>
    <name evidence="3" type="ORF">RUM8411_03476</name>
</gene>
<dbReference type="Proteomes" id="UP000193778">
    <property type="component" value="Unassembled WGS sequence"/>
</dbReference>
<accession>A0A1X7A2F4</accession>
<dbReference type="AlphaFoldDB" id="A0A1X7A2F4"/>
<dbReference type="Pfam" id="PF07859">
    <property type="entry name" value="Abhydrolase_3"/>
    <property type="match status" value="1"/>
</dbReference>
<dbReference type="Gene3D" id="3.40.50.1820">
    <property type="entry name" value="alpha/beta hydrolase"/>
    <property type="match status" value="1"/>
</dbReference>